<reference evidence="2" key="1">
    <citation type="submission" date="2014-09" db="EMBL/GenBank/DDBJ databases">
        <authorList>
            <person name="Magalhaes I.L.F."/>
            <person name="Oliveira U."/>
            <person name="Santos F.R."/>
            <person name="Vidigal T.H.D.A."/>
            <person name="Brescovit A.D."/>
            <person name="Santos A.J."/>
        </authorList>
    </citation>
    <scope>NUCLEOTIDE SEQUENCE</scope>
    <source>
        <tissue evidence="2">Shoot tissue taken approximately 20 cm above the soil surface</tissue>
    </source>
</reference>
<reference evidence="2" key="2">
    <citation type="journal article" date="2015" name="Data Brief">
        <title>Shoot transcriptome of the giant reed, Arundo donax.</title>
        <authorList>
            <person name="Barrero R.A."/>
            <person name="Guerrero F.D."/>
            <person name="Moolhuijzen P."/>
            <person name="Goolsby J.A."/>
            <person name="Tidwell J."/>
            <person name="Bellgard S.E."/>
            <person name="Bellgard M.I."/>
        </authorList>
    </citation>
    <scope>NUCLEOTIDE SEQUENCE</scope>
    <source>
        <tissue evidence="2">Shoot tissue taken approximately 20 cm above the soil surface</tissue>
    </source>
</reference>
<feature type="region of interest" description="Disordered" evidence="1">
    <location>
        <begin position="41"/>
        <end position="66"/>
    </location>
</feature>
<protein>
    <submittedName>
        <fullName evidence="2">Uncharacterized protein</fullName>
    </submittedName>
</protein>
<evidence type="ECO:0000313" key="2">
    <source>
        <dbReference type="EMBL" id="JAE23862.1"/>
    </source>
</evidence>
<dbReference type="EMBL" id="GBRH01174034">
    <property type="protein sequence ID" value="JAE23862.1"/>
    <property type="molecule type" value="Transcribed_RNA"/>
</dbReference>
<proteinExistence type="predicted"/>
<organism evidence="2">
    <name type="scientific">Arundo donax</name>
    <name type="common">Giant reed</name>
    <name type="synonym">Donax arundinaceus</name>
    <dbReference type="NCBI Taxonomy" id="35708"/>
    <lineage>
        <taxon>Eukaryota</taxon>
        <taxon>Viridiplantae</taxon>
        <taxon>Streptophyta</taxon>
        <taxon>Embryophyta</taxon>
        <taxon>Tracheophyta</taxon>
        <taxon>Spermatophyta</taxon>
        <taxon>Magnoliopsida</taxon>
        <taxon>Liliopsida</taxon>
        <taxon>Poales</taxon>
        <taxon>Poaceae</taxon>
        <taxon>PACMAD clade</taxon>
        <taxon>Arundinoideae</taxon>
        <taxon>Arundineae</taxon>
        <taxon>Arundo</taxon>
    </lineage>
</organism>
<feature type="compositionally biased region" description="Polar residues" evidence="1">
    <location>
        <begin position="48"/>
        <end position="58"/>
    </location>
</feature>
<accession>A0A0A9GH99</accession>
<sequence length="98" mass="10530">MWDMPKAILSNFGRRSSETDAKTGSESEYINSFDLLFLESSSSPRSSGYATSVSSRPQRSAHRCATTPTAPLVSAILLPAFPPVQSPPRRAAPQAVGF</sequence>
<evidence type="ECO:0000256" key="1">
    <source>
        <dbReference type="SAM" id="MobiDB-lite"/>
    </source>
</evidence>
<name>A0A0A9GH99_ARUDO</name>
<dbReference type="AlphaFoldDB" id="A0A0A9GH99"/>